<dbReference type="PRINTS" id="PR00151">
    <property type="entry name" value="PORPHBDMNASE"/>
</dbReference>
<feature type="domain" description="Porphobilinogen deaminase C-terminal" evidence="10">
    <location>
        <begin position="226"/>
        <end position="294"/>
    </location>
</feature>
<comment type="catalytic activity">
    <reaction evidence="7 8">
        <text>4 porphobilinogen + H2O = hydroxymethylbilane + 4 NH4(+)</text>
        <dbReference type="Rhea" id="RHEA:13185"/>
        <dbReference type="ChEBI" id="CHEBI:15377"/>
        <dbReference type="ChEBI" id="CHEBI:28938"/>
        <dbReference type="ChEBI" id="CHEBI:57845"/>
        <dbReference type="ChEBI" id="CHEBI:58126"/>
        <dbReference type="EC" id="2.5.1.61"/>
    </reaction>
</comment>
<dbReference type="SUPFAM" id="SSF53850">
    <property type="entry name" value="Periplasmic binding protein-like II"/>
    <property type="match status" value="1"/>
</dbReference>
<comment type="similarity">
    <text evidence="3 8">Belongs to the HMBS family.</text>
</comment>
<dbReference type="PROSITE" id="PS00533">
    <property type="entry name" value="PORPHOBILINOGEN_DEAM"/>
    <property type="match status" value="1"/>
</dbReference>
<evidence type="ECO:0000256" key="3">
    <source>
        <dbReference type="ARBA" id="ARBA00005638"/>
    </source>
</evidence>
<organism evidence="11">
    <name type="scientific">uncultured Desulfobacteraceae bacterium</name>
    <dbReference type="NCBI Taxonomy" id="218296"/>
    <lineage>
        <taxon>Bacteria</taxon>
        <taxon>Pseudomonadati</taxon>
        <taxon>Thermodesulfobacteriota</taxon>
        <taxon>Desulfobacteria</taxon>
        <taxon>Desulfobacterales</taxon>
        <taxon>Desulfobacteraceae</taxon>
        <taxon>environmental samples</taxon>
    </lineage>
</organism>
<evidence type="ECO:0000256" key="8">
    <source>
        <dbReference type="HAMAP-Rule" id="MF_00260"/>
    </source>
</evidence>
<evidence type="ECO:0000256" key="6">
    <source>
        <dbReference type="ARBA" id="ARBA00023244"/>
    </source>
</evidence>
<comment type="cofactor">
    <cofactor evidence="8">
        <name>dipyrromethane</name>
        <dbReference type="ChEBI" id="CHEBI:60342"/>
    </cofactor>
    <text evidence="8">Binds 1 dipyrromethane group covalently.</text>
</comment>
<gene>
    <name evidence="8 11" type="primary">hemC</name>
    <name evidence="11" type="ORF">EPICR_40246</name>
</gene>
<comment type="function">
    <text evidence="1 8">Tetrapolymerization of the monopyrrole PBG into the hydroxymethylbilane pre-uroporphyrinogen in several discrete steps.</text>
</comment>
<evidence type="ECO:0000259" key="10">
    <source>
        <dbReference type="Pfam" id="PF03900"/>
    </source>
</evidence>
<dbReference type="Pfam" id="PF03900">
    <property type="entry name" value="Porphobil_deamC"/>
    <property type="match status" value="1"/>
</dbReference>
<dbReference type="InterPro" id="IPR000860">
    <property type="entry name" value="HemC"/>
</dbReference>
<dbReference type="InterPro" id="IPR022419">
    <property type="entry name" value="Porphobilin_deaminase_cofac_BS"/>
</dbReference>
<dbReference type="PANTHER" id="PTHR11557">
    <property type="entry name" value="PORPHOBILINOGEN DEAMINASE"/>
    <property type="match status" value="1"/>
</dbReference>
<accession>A0A484HHB6</accession>
<evidence type="ECO:0000256" key="5">
    <source>
        <dbReference type="ARBA" id="ARBA00022679"/>
    </source>
</evidence>
<feature type="domain" description="Porphobilinogen deaminase N-terminal" evidence="9">
    <location>
        <begin position="5"/>
        <end position="211"/>
    </location>
</feature>
<sequence length="307" mass="33144">MKSNIKIGTRGSALALWQANWVKSAIEKRFPSVSAKLEIIKTKGDRFLKAPLAEIGGKGLFVKEIEQALMDQRIDIAVHSMKDMPGDIPPGLVIGAVPEREDPRDALVSRDGLGFQDLPAGARVGTGSLRRAAQLLHRRPDIEIAPLRGNLNTRLEKLEKENLDAIVLAVAGIRRLGLEDRITQRLDADAMLPAVGQGALCLEIRENDPETDALTRPLNHDASRAAVEGERAFLKRLGGDCHVPVAAHGRMEGGVLTLTGLVADVSGKKIARHLETGRPESAGEIGVCLAEALISRGADEILKDFRE</sequence>
<keyword evidence="5 8" id="KW-0808">Transferase</keyword>
<feature type="modified residue" description="S-(dipyrrolylmethanemethyl)cysteine" evidence="8">
    <location>
        <position position="241"/>
    </location>
</feature>
<evidence type="ECO:0000259" key="9">
    <source>
        <dbReference type="Pfam" id="PF01379"/>
    </source>
</evidence>
<dbReference type="InterPro" id="IPR022417">
    <property type="entry name" value="Porphobilin_deaminase_N"/>
</dbReference>
<dbReference type="NCBIfam" id="TIGR00212">
    <property type="entry name" value="hemC"/>
    <property type="match status" value="1"/>
</dbReference>
<dbReference type="GO" id="GO:0004418">
    <property type="term" value="F:hydroxymethylbilane synthase activity"/>
    <property type="evidence" value="ECO:0007669"/>
    <property type="project" value="UniProtKB-UniRule"/>
</dbReference>
<dbReference type="FunFam" id="3.40.190.10:FF:000004">
    <property type="entry name" value="Porphobilinogen deaminase"/>
    <property type="match status" value="1"/>
</dbReference>
<comment type="subunit">
    <text evidence="4 8">Monomer.</text>
</comment>
<evidence type="ECO:0000313" key="11">
    <source>
        <dbReference type="EMBL" id="VEN74659.1"/>
    </source>
</evidence>
<dbReference type="GO" id="GO:0006782">
    <property type="term" value="P:protoporphyrinogen IX biosynthetic process"/>
    <property type="evidence" value="ECO:0007669"/>
    <property type="project" value="UniProtKB-UniRule"/>
</dbReference>
<dbReference type="InterPro" id="IPR022418">
    <property type="entry name" value="Porphobilinogen_deaminase_C"/>
</dbReference>
<dbReference type="FunFam" id="3.40.190.10:FF:000005">
    <property type="entry name" value="Porphobilinogen deaminase"/>
    <property type="match status" value="1"/>
</dbReference>
<dbReference type="AlphaFoldDB" id="A0A484HHB6"/>
<dbReference type="GO" id="GO:0005737">
    <property type="term" value="C:cytoplasm"/>
    <property type="evidence" value="ECO:0007669"/>
    <property type="project" value="UniProtKB-UniRule"/>
</dbReference>
<dbReference type="PANTHER" id="PTHR11557:SF0">
    <property type="entry name" value="PORPHOBILINOGEN DEAMINASE"/>
    <property type="match status" value="1"/>
</dbReference>
<dbReference type="SUPFAM" id="SSF54782">
    <property type="entry name" value="Porphobilinogen deaminase (hydroxymethylbilane synthase), C-terminal domain"/>
    <property type="match status" value="1"/>
</dbReference>
<comment type="miscellaneous">
    <text evidence="8">The porphobilinogen subunits are added to the dipyrromethane group.</text>
</comment>
<dbReference type="EMBL" id="CAACVI010000034">
    <property type="protein sequence ID" value="VEN74659.1"/>
    <property type="molecule type" value="Genomic_DNA"/>
</dbReference>
<proteinExistence type="inferred from homology"/>
<keyword evidence="6 8" id="KW-0627">Porphyrin biosynthesis</keyword>
<protein>
    <recommendedName>
        <fullName evidence="8">Porphobilinogen deaminase</fullName>
        <shortName evidence="8">PBG</shortName>
        <ecNumber evidence="8">2.5.1.61</ecNumber>
    </recommendedName>
    <alternativeName>
        <fullName evidence="8">Hydroxymethylbilane synthase</fullName>
        <shortName evidence="8">HMBS</shortName>
    </alternativeName>
    <alternativeName>
        <fullName evidence="8">Pre-uroporphyrinogen synthase</fullName>
    </alternativeName>
</protein>
<dbReference type="HAMAP" id="MF_00260">
    <property type="entry name" value="Porphobil_deam"/>
    <property type="match status" value="1"/>
</dbReference>
<comment type="pathway">
    <text evidence="2">Porphyrin-containing compound metabolism; protoporphyrin-IX biosynthesis; coproporphyrinogen-III from 5-aminolevulinate: step 2/4.</text>
</comment>
<evidence type="ECO:0000256" key="2">
    <source>
        <dbReference type="ARBA" id="ARBA00004735"/>
    </source>
</evidence>
<dbReference type="InterPro" id="IPR036803">
    <property type="entry name" value="Porphobilinogen_deaminase_C_sf"/>
</dbReference>
<reference evidence="11" key="1">
    <citation type="submission" date="2019-01" db="EMBL/GenBank/DDBJ databases">
        <authorList>
            <consortium name="Genoscope - CEA"/>
            <person name="William W."/>
        </authorList>
    </citation>
    <scope>NUCLEOTIDE SEQUENCE</scope>
    <source>
        <strain evidence="11">CR-1</strain>
    </source>
</reference>
<dbReference type="CDD" id="cd13646">
    <property type="entry name" value="PBP2_EcHMBS_like"/>
    <property type="match status" value="1"/>
</dbReference>
<evidence type="ECO:0000256" key="1">
    <source>
        <dbReference type="ARBA" id="ARBA00002869"/>
    </source>
</evidence>
<dbReference type="UniPathway" id="UPA00251">
    <property type="reaction ID" value="UER00319"/>
</dbReference>
<dbReference type="EC" id="2.5.1.61" evidence="8"/>
<name>A0A484HHB6_9BACT</name>
<evidence type="ECO:0000256" key="7">
    <source>
        <dbReference type="ARBA" id="ARBA00048169"/>
    </source>
</evidence>
<evidence type="ECO:0000256" key="4">
    <source>
        <dbReference type="ARBA" id="ARBA00011245"/>
    </source>
</evidence>
<dbReference type="Pfam" id="PF01379">
    <property type="entry name" value="Porphobil_deam"/>
    <property type="match status" value="1"/>
</dbReference>
<dbReference type="Gene3D" id="3.30.160.40">
    <property type="entry name" value="Porphobilinogen deaminase, C-terminal domain"/>
    <property type="match status" value="1"/>
</dbReference>
<dbReference type="Gene3D" id="3.40.190.10">
    <property type="entry name" value="Periplasmic binding protein-like II"/>
    <property type="match status" value="2"/>
</dbReference>
<dbReference type="PIRSF" id="PIRSF001438">
    <property type="entry name" value="4pyrrol_synth_OHMeBilane_synth"/>
    <property type="match status" value="1"/>
</dbReference>